<dbReference type="GO" id="GO:0016747">
    <property type="term" value="F:acyltransferase activity, transferring groups other than amino-acyl groups"/>
    <property type="evidence" value="ECO:0007669"/>
    <property type="project" value="InterPro"/>
</dbReference>
<dbReference type="AlphaFoldDB" id="A0AAE4FSR2"/>
<evidence type="ECO:0000313" key="4">
    <source>
        <dbReference type="EMBL" id="MDS3861619.1"/>
    </source>
</evidence>
<dbReference type="PROSITE" id="PS51186">
    <property type="entry name" value="GNAT"/>
    <property type="match status" value="1"/>
</dbReference>
<keyword evidence="2" id="KW-0012">Acyltransferase</keyword>
<dbReference type="PANTHER" id="PTHR43877">
    <property type="entry name" value="AMINOALKYLPHOSPHONATE N-ACETYLTRANSFERASE-RELATED-RELATED"/>
    <property type="match status" value="1"/>
</dbReference>
<evidence type="ECO:0000256" key="1">
    <source>
        <dbReference type="ARBA" id="ARBA00022679"/>
    </source>
</evidence>
<feature type="domain" description="N-acetyltransferase" evidence="3">
    <location>
        <begin position="7"/>
        <end position="159"/>
    </location>
</feature>
<dbReference type="EMBL" id="JAVMIP010000014">
    <property type="protein sequence ID" value="MDS3861619.1"/>
    <property type="molecule type" value="Genomic_DNA"/>
</dbReference>
<dbReference type="Gene3D" id="3.40.630.30">
    <property type="match status" value="1"/>
</dbReference>
<dbReference type="Proteomes" id="UP001268256">
    <property type="component" value="Unassembled WGS sequence"/>
</dbReference>
<keyword evidence="1" id="KW-0808">Transferase</keyword>
<dbReference type="InterPro" id="IPR016181">
    <property type="entry name" value="Acyl_CoA_acyltransferase"/>
</dbReference>
<evidence type="ECO:0000313" key="5">
    <source>
        <dbReference type="Proteomes" id="UP001268256"/>
    </source>
</evidence>
<dbReference type="RefSeq" id="WP_322878854.1">
    <property type="nucleotide sequence ID" value="NZ_JAVMIP010000014.1"/>
</dbReference>
<dbReference type="InterPro" id="IPR000182">
    <property type="entry name" value="GNAT_dom"/>
</dbReference>
<accession>A0AAE4FSR2</accession>
<evidence type="ECO:0000259" key="3">
    <source>
        <dbReference type="PROSITE" id="PS51186"/>
    </source>
</evidence>
<dbReference type="PANTHER" id="PTHR43877:SF2">
    <property type="entry name" value="AMINOALKYLPHOSPHONATE N-ACETYLTRANSFERASE-RELATED"/>
    <property type="match status" value="1"/>
</dbReference>
<keyword evidence="5" id="KW-1185">Reference proteome</keyword>
<evidence type="ECO:0000256" key="2">
    <source>
        <dbReference type="ARBA" id="ARBA00023315"/>
    </source>
</evidence>
<organism evidence="4 5">
    <name type="scientific">Pseudocalidococcus azoricus BACA0444</name>
    <dbReference type="NCBI Taxonomy" id="2918990"/>
    <lineage>
        <taxon>Bacteria</taxon>
        <taxon>Bacillati</taxon>
        <taxon>Cyanobacteriota</taxon>
        <taxon>Cyanophyceae</taxon>
        <taxon>Acaryochloridales</taxon>
        <taxon>Thermosynechococcaceae</taxon>
        <taxon>Pseudocalidococcus</taxon>
        <taxon>Pseudocalidococcus azoricus</taxon>
    </lineage>
</organism>
<gene>
    <name evidence="4" type="ORF">RIF25_12465</name>
</gene>
<protein>
    <submittedName>
        <fullName evidence="4">GNAT family N-acetyltransferase</fullName>
    </submittedName>
</protein>
<name>A0AAE4FSR2_9CYAN</name>
<comment type="caution">
    <text evidence="4">The sequence shown here is derived from an EMBL/GenBank/DDBJ whole genome shotgun (WGS) entry which is preliminary data.</text>
</comment>
<reference evidence="5" key="1">
    <citation type="submission" date="2023-07" db="EMBL/GenBank/DDBJ databases">
        <authorList>
            <person name="Luz R."/>
            <person name="Cordeiro R."/>
            <person name="Fonseca A."/>
            <person name="Goncalves V."/>
        </authorList>
    </citation>
    <scope>NUCLEOTIDE SEQUENCE [LARGE SCALE GENOMIC DNA]</scope>
    <source>
        <strain evidence="5">BACA0444</strain>
    </source>
</reference>
<dbReference type="SUPFAM" id="SSF55729">
    <property type="entry name" value="Acyl-CoA N-acyltransferases (Nat)"/>
    <property type="match status" value="1"/>
</dbReference>
<proteinExistence type="predicted"/>
<dbReference type="InterPro" id="IPR050832">
    <property type="entry name" value="Bact_Acetyltransf"/>
</dbReference>
<sequence>MLVYRDFDIRPWQPQDREAVAALIATVLGEFGLAWEPQGADADVVAVEAFYQDQGGEFWVIEQAGQIVGTAAYYPIARGENAVEIRKMYLHPQARGQGLGQFLLSQLEQQIHQRGFDLIWIETATIMNQAVKLYEKNGYQPTSGIETQRCDRVYYKTLG</sequence>
<dbReference type="Pfam" id="PF00583">
    <property type="entry name" value="Acetyltransf_1"/>
    <property type="match status" value="1"/>
</dbReference>
<dbReference type="CDD" id="cd04301">
    <property type="entry name" value="NAT_SF"/>
    <property type="match status" value="1"/>
</dbReference>